<sequence>METASLRSLQDKEDSMAPTISHHTSTKTADGYGYEDDEQKNNLDFEDVEVSDEQESGYSSGRDDEMPSQAKKIFSMENFLWMMKFSLIESLKEETVPWSNFLIYRTRKELQGPVIK</sequence>
<dbReference type="AlphaFoldDB" id="A0AAE1Y142"/>
<keyword evidence="3" id="KW-1185">Reference proteome</keyword>
<proteinExistence type="predicted"/>
<evidence type="ECO:0000313" key="2">
    <source>
        <dbReference type="EMBL" id="KAK4421808.1"/>
    </source>
</evidence>
<name>A0AAE1Y142_9LAMI</name>
<organism evidence="2 3">
    <name type="scientific">Sesamum alatum</name>
    <dbReference type="NCBI Taxonomy" id="300844"/>
    <lineage>
        <taxon>Eukaryota</taxon>
        <taxon>Viridiplantae</taxon>
        <taxon>Streptophyta</taxon>
        <taxon>Embryophyta</taxon>
        <taxon>Tracheophyta</taxon>
        <taxon>Spermatophyta</taxon>
        <taxon>Magnoliopsida</taxon>
        <taxon>eudicotyledons</taxon>
        <taxon>Gunneridae</taxon>
        <taxon>Pentapetalae</taxon>
        <taxon>asterids</taxon>
        <taxon>lamiids</taxon>
        <taxon>Lamiales</taxon>
        <taxon>Pedaliaceae</taxon>
        <taxon>Sesamum</taxon>
    </lineage>
</organism>
<reference evidence="2" key="2">
    <citation type="journal article" date="2024" name="Plant">
        <title>Genomic evolution and insights into agronomic trait innovations of Sesamum species.</title>
        <authorList>
            <person name="Miao H."/>
            <person name="Wang L."/>
            <person name="Qu L."/>
            <person name="Liu H."/>
            <person name="Sun Y."/>
            <person name="Le M."/>
            <person name="Wang Q."/>
            <person name="Wei S."/>
            <person name="Zheng Y."/>
            <person name="Lin W."/>
            <person name="Duan Y."/>
            <person name="Cao H."/>
            <person name="Xiong S."/>
            <person name="Wang X."/>
            <person name="Wei L."/>
            <person name="Li C."/>
            <person name="Ma Q."/>
            <person name="Ju M."/>
            <person name="Zhao R."/>
            <person name="Li G."/>
            <person name="Mu C."/>
            <person name="Tian Q."/>
            <person name="Mei H."/>
            <person name="Zhang T."/>
            <person name="Gao T."/>
            <person name="Zhang H."/>
        </authorList>
    </citation>
    <scope>NUCLEOTIDE SEQUENCE</scope>
    <source>
        <strain evidence="2">3651</strain>
    </source>
</reference>
<evidence type="ECO:0000313" key="3">
    <source>
        <dbReference type="Proteomes" id="UP001293254"/>
    </source>
</evidence>
<feature type="region of interest" description="Disordered" evidence="1">
    <location>
        <begin position="1"/>
        <end position="66"/>
    </location>
</feature>
<reference evidence="2" key="1">
    <citation type="submission" date="2020-06" db="EMBL/GenBank/DDBJ databases">
        <authorList>
            <person name="Li T."/>
            <person name="Hu X."/>
            <person name="Zhang T."/>
            <person name="Song X."/>
            <person name="Zhang H."/>
            <person name="Dai N."/>
            <person name="Sheng W."/>
            <person name="Hou X."/>
            <person name="Wei L."/>
        </authorList>
    </citation>
    <scope>NUCLEOTIDE SEQUENCE</scope>
    <source>
        <strain evidence="2">3651</strain>
        <tissue evidence="2">Leaf</tissue>
    </source>
</reference>
<comment type="caution">
    <text evidence="2">The sequence shown here is derived from an EMBL/GenBank/DDBJ whole genome shotgun (WGS) entry which is preliminary data.</text>
</comment>
<gene>
    <name evidence="2" type="ORF">Salat_2131400</name>
</gene>
<protein>
    <submittedName>
        <fullName evidence="2">Uncharacterized protein</fullName>
    </submittedName>
</protein>
<dbReference type="Proteomes" id="UP001293254">
    <property type="component" value="Unassembled WGS sequence"/>
</dbReference>
<evidence type="ECO:0000256" key="1">
    <source>
        <dbReference type="SAM" id="MobiDB-lite"/>
    </source>
</evidence>
<feature type="compositionally biased region" description="Acidic residues" evidence="1">
    <location>
        <begin position="33"/>
        <end position="55"/>
    </location>
</feature>
<dbReference type="EMBL" id="JACGWO010000008">
    <property type="protein sequence ID" value="KAK4421808.1"/>
    <property type="molecule type" value="Genomic_DNA"/>
</dbReference>
<accession>A0AAE1Y142</accession>